<dbReference type="PRINTS" id="PR00215">
    <property type="entry name" value="NEUROMODULIN"/>
</dbReference>
<keyword evidence="4 19" id="KW-0217">Developmental protein</keyword>
<keyword evidence="10 19" id="KW-0524">Neurogenesis</keyword>
<evidence type="ECO:0000256" key="16">
    <source>
        <dbReference type="ARBA" id="ARBA00030597"/>
    </source>
</evidence>
<evidence type="ECO:0000256" key="1">
    <source>
        <dbReference type="ARBA" id="ARBA00004503"/>
    </source>
</evidence>
<feature type="compositionally biased region" description="Basic and acidic residues" evidence="20">
    <location>
        <begin position="240"/>
        <end position="265"/>
    </location>
</feature>
<feature type="compositionally biased region" description="Low complexity" evidence="20">
    <location>
        <begin position="159"/>
        <end position="185"/>
    </location>
</feature>
<keyword evidence="12" id="KW-0472">Membrane</keyword>
<comment type="PTM">
    <text evidence="19">Palmitoylated. Palmitoylation is essential for plasma membrane association.</text>
</comment>
<dbReference type="Ensembl" id="ENSPLAT00000016613.1">
    <property type="protein sequence ID" value="ENSPLAP00000019204.1"/>
    <property type="gene ID" value="ENSPLAG00000001138.1"/>
</dbReference>
<accession>A0A3B3V2S0</accession>
<dbReference type="GO" id="GO:0040008">
    <property type="term" value="P:regulation of growth"/>
    <property type="evidence" value="ECO:0007669"/>
    <property type="project" value="UniProtKB-UniRule"/>
</dbReference>
<dbReference type="GO" id="GO:0007399">
    <property type="term" value="P:nervous system development"/>
    <property type="evidence" value="ECO:0007669"/>
    <property type="project" value="UniProtKB-KW"/>
</dbReference>
<dbReference type="GO" id="GO:0031527">
    <property type="term" value="C:filopodium membrane"/>
    <property type="evidence" value="ECO:0007669"/>
    <property type="project" value="UniProtKB-SubCell"/>
</dbReference>
<evidence type="ECO:0000256" key="17">
    <source>
        <dbReference type="ARBA" id="ARBA00033250"/>
    </source>
</evidence>
<dbReference type="Gene3D" id="1.20.5.190">
    <property type="match status" value="1"/>
</dbReference>
<protein>
    <recommendedName>
        <fullName evidence="3 19">Neuromodulin</fullName>
    </recommendedName>
    <alternativeName>
        <fullName evidence="16 19">Axonal membrane protein GAP-43</fullName>
    </alternativeName>
    <alternativeName>
        <fullName evidence="17 19">Growth-associated protein 43</fullName>
    </alternativeName>
</protein>
<dbReference type="SMART" id="SM00015">
    <property type="entry name" value="IQ"/>
    <property type="match status" value="1"/>
</dbReference>
<reference evidence="22" key="1">
    <citation type="submission" date="2025-08" db="UniProtKB">
        <authorList>
            <consortium name="Ensembl"/>
        </authorList>
    </citation>
    <scope>IDENTIFICATION</scope>
</reference>
<sequence length="278" mass="29990">MIFRDCVCIFSWKKQTKKIPSINFSTPRLLPLNLDSWFQFQLLTCMSLASQVEKNEDADQKIEQDGTPNKPEDKAHKAATKIQASFRGHITRKKMKDGEEEKDGDSPAAEEAANGEETKKAEGEEAPAKQEETTGEEAKKEGEETNQAKTPGADKPANSPAGTATSPVAAAPAAASPTAATAPSEPQKEEPKAEEKPKEVEATAKSPTTATAEEKKEEKSEEKKEEARKADVPAAVSLTAEKEEPNQTNDKKDAAEESKAEENAHPDGAAETSEAKED</sequence>
<dbReference type="PROSITE" id="PS50096">
    <property type="entry name" value="IQ"/>
    <property type="match status" value="1"/>
</dbReference>
<dbReference type="InterPro" id="IPR018947">
    <property type="entry name" value="Neuromodulin_N"/>
</dbReference>
<keyword evidence="7 19" id="KW-0341">Growth regulation</keyword>
<feature type="compositionally biased region" description="Basic and acidic residues" evidence="20">
    <location>
        <begin position="212"/>
        <end position="231"/>
    </location>
</feature>
<evidence type="ECO:0000256" key="5">
    <source>
        <dbReference type="ARBA" id="ARBA00022475"/>
    </source>
</evidence>
<comment type="function">
    <text evidence="15 19">This protein is associated with nerve growth. It is a major component of the motile 'growth cones' that form the tips of elongating axons. Plays a role in axonal and dendritic filopodia induction.</text>
</comment>
<feature type="domain" description="Neuromodulin N-terminal" evidence="21">
    <location>
        <begin position="43"/>
        <end position="75"/>
    </location>
</feature>
<evidence type="ECO:0000256" key="2">
    <source>
        <dbReference type="ARBA" id="ARBA00005890"/>
    </source>
</evidence>
<comment type="subunit">
    <text evidence="19">Binds calmodulin with a greater affinity in the absence of Ca(2+) than in its presence.</text>
</comment>
<comment type="subcellular location">
    <subcellularLocation>
        <location evidence="19">Cell membrane</location>
        <topology evidence="19">Peripheral membrane protein</topology>
        <orientation evidence="19">Cytoplasmic side</orientation>
    </subcellularLocation>
    <subcellularLocation>
        <location evidence="1 19">Cell projection</location>
        <location evidence="1 19">Growth cone membrane</location>
        <topology evidence="1 19">Peripheral membrane protein</topology>
        <orientation evidence="1 19">Cytoplasmic side</orientation>
    </subcellularLocation>
    <subcellularLocation>
        <location evidence="18 19">Synapse</location>
    </subcellularLocation>
    <subcellularLocation>
        <location evidence="19">Cell projection</location>
        <location evidence="19">Filopodium membrane</location>
        <topology evidence="19">Peripheral membrane protein</topology>
    </subcellularLocation>
</comment>
<keyword evidence="19" id="KW-0564">Palmitate</keyword>
<keyword evidence="8 19" id="KW-0221">Differentiation</keyword>
<feature type="compositionally biased region" description="Basic and acidic residues" evidence="20">
    <location>
        <begin position="186"/>
        <end position="202"/>
    </location>
</feature>
<evidence type="ECO:0000256" key="8">
    <source>
        <dbReference type="ARBA" id="ARBA00022782"/>
    </source>
</evidence>
<evidence type="ECO:0000256" key="4">
    <source>
        <dbReference type="ARBA" id="ARBA00022473"/>
    </source>
</evidence>
<reference evidence="22" key="2">
    <citation type="submission" date="2025-09" db="UniProtKB">
        <authorList>
            <consortium name="Ensembl"/>
        </authorList>
    </citation>
    <scope>IDENTIFICATION</scope>
</reference>
<dbReference type="STRING" id="48699.ENSPLAP00000019204"/>
<evidence type="ECO:0000256" key="14">
    <source>
        <dbReference type="ARBA" id="ARBA00023288"/>
    </source>
</evidence>
<organism evidence="22 23">
    <name type="scientific">Poecilia latipinna</name>
    <name type="common">sailfin molly</name>
    <dbReference type="NCBI Taxonomy" id="48699"/>
    <lineage>
        <taxon>Eukaryota</taxon>
        <taxon>Metazoa</taxon>
        <taxon>Chordata</taxon>
        <taxon>Craniata</taxon>
        <taxon>Vertebrata</taxon>
        <taxon>Euteleostomi</taxon>
        <taxon>Actinopterygii</taxon>
        <taxon>Neopterygii</taxon>
        <taxon>Teleostei</taxon>
        <taxon>Neoteleostei</taxon>
        <taxon>Acanthomorphata</taxon>
        <taxon>Ovalentaria</taxon>
        <taxon>Atherinomorphae</taxon>
        <taxon>Cyprinodontiformes</taxon>
        <taxon>Poeciliidae</taxon>
        <taxon>Poeciliinae</taxon>
        <taxon>Poecilia</taxon>
    </lineage>
</organism>
<evidence type="ECO:0000313" key="22">
    <source>
        <dbReference type="Ensembl" id="ENSPLAP00000019204.1"/>
    </source>
</evidence>
<evidence type="ECO:0000256" key="12">
    <source>
        <dbReference type="ARBA" id="ARBA00023136"/>
    </source>
</evidence>
<dbReference type="Pfam" id="PF00612">
    <property type="entry name" value="IQ"/>
    <property type="match status" value="1"/>
</dbReference>
<dbReference type="GO" id="GO:0005516">
    <property type="term" value="F:calmodulin binding"/>
    <property type="evidence" value="ECO:0007669"/>
    <property type="project" value="UniProtKB-UniRule"/>
</dbReference>
<feature type="compositionally biased region" description="Basic and acidic residues" evidence="20">
    <location>
        <begin position="116"/>
        <end position="143"/>
    </location>
</feature>
<evidence type="ECO:0000256" key="9">
    <source>
        <dbReference type="ARBA" id="ARBA00022860"/>
    </source>
</evidence>
<dbReference type="InterPro" id="IPR033137">
    <property type="entry name" value="Neuromodulin_P_site"/>
</dbReference>
<evidence type="ECO:0000256" key="13">
    <source>
        <dbReference type="ARBA" id="ARBA00023273"/>
    </source>
</evidence>
<evidence type="ECO:0000256" key="15">
    <source>
        <dbReference type="ARBA" id="ARBA00025215"/>
    </source>
</evidence>
<feature type="region of interest" description="Disordered" evidence="20">
    <location>
        <begin position="56"/>
        <end position="278"/>
    </location>
</feature>
<dbReference type="GO" id="GO:0032584">
    <property type="term" value="C:growth cone membrane"/>
    <property type="evidence" value="ECO:0007669"/>
    <property type="project" value="UniProtKB-SubCell"/>
</dbReference>
<dbReference type="PROSITE" id="PS00413">
    <property type="entry name" value="NEUROMODULIN_2"/>
    <property type="match status" value="1"/>
</dbReference>
<evidence type="ECO:0000256" key="19">
    <source>
        <dbReference type="RuleBase" id="RU368113"/>
    </source>
</evidence>
<dbReference type="AlphaFoldDB" id="A0A3B3V2S0"/>
<dbReference type="InterPro" id="IPR000048">
    <property type="entry name" value="IQ_motif_EF-hand-BS"/>
</dbReference>
<keyword evidence="14 19" id="KW-0449">Lipoprotein</keyword>
<keyword evidence="23" id="KW-1185">Reference proteome</keyword>
<evidence type="ECO:0000259" key="21">
    <source>
        <dbReference type="Pfam" id="PF10580"/>
    </source>
</evidence>
<keyword evidence="5 19" id="KW-1003">Cell membrane</keyword>
<dbReference type="GO" id="GO:0030154">
    <property type="term" value="P:cell differentiation"/>
    <property type="evidence" value="ECO:0007669"/>
    <property type="project" value="UniProtKB-KW"/>
</dbReference>
<dbReference type="Pfam" id="PF10580">
    <property type="entry name" value="Neuromodulin_N"/>
    <property type="match status" value="1"/>
</dbReference>
<proteinExistence type="inferred from homology"/>
<keyword evidence="9 19" id="KW-0112">Calmodulin-binding</keyword>
<dbReference type="Proteomes" id="UP000261500">
    <property type="component" value="Unplaced"/>
</dbReference>
<feature type="compositionally biased region" description="Basic and acidic residues" evidence="20">
    <location>
        <begin position="56"/>
        <end position="76"/>
    </location>
</feature>
<evidence type="ECO:0000256" key="6">
    <source>
        <dbReference type="ARBA" id="ARBA00022553"/>
    </source>
</evidence>
<name>A0A3B3V2S0_9TELE</name>
<evidence type="ECO:0000256" key="7">
    <source>
        <dbReference type="ARBA" id="ARBA00022604"/>
    </source>
</evidence>
<dbReference type="GeneTree" id="ENSGT00730000111265"/>
<evidence type="ECO:0000256" key="20">
    <source>
        <dbReference type="SAM" id="MobiDB-lite"/>
    </source>
</evidence>
<evidence type="ECO:0000256" key="3">
    <source>
        <dbReference type="ARBA" id="ARBA00021591"/>
    </source>
</evidence>
<evidence type="ECO:0000256" key="18">
    <source>
        <dbReference type="ARBA" id="ARBA00034103"/>
    </source>
</evidence>
<comment type="similarity">
    <text evidence="2 19">Belongs to the neuromodulin family.</text>
</comment>
<evidence type="ECO:0000256" key="10">
    <source>
        <dbReference type="ARBA" id="ARBA00022902"/>
    </source>
</evidence>
<evidence type="ECO:0000313" key="23">
    <source>
        <dbReference type="Proteomes" id="UP000261500"/>
    </source>
</evidence>
<keyword evidence="13 19" id="KW-0966">Cell projection</keyword>
<dbReference type="InterPro" id="IPR001422">
    <property type="entry name" value="Neuromodulin"/>
</dbReference>
<dbReference type="GO" id="GO:0045202">
    <property type="term" value="C:synapse"/>
    <property type="evidence" value="ECO:0007669"/>
    <property type="project" value="UniProtKB-SubCell"/>
</dbReference>
<evidence type="ECO:0000256" key="11">
    <source>
        <dbReference type="ARBA" id="ARBA00023018"/>
    </source>
</evidence>
<keyword evidence="6 19" id="KW-0597">Phosphoprotein</keyword>
<keyword evidence="11 19" id="KW-0770">Synapse</keyword>